<dbReference type="EMBL" id="CAXAQS010000887">
    <property type="protein sequence ID" value="CAK9253534.1"/>
    <property type="molecule type" value="Genomic_DNA"/>
</dbReference>
<dbReference type="CDD" id="cd04182">
    <property type="entry name" value="GT_2_like_f"/>
    <property type="match status" value="1"/>
</dbReference>
<protein>
    <recommendedName>
        <fullName evidence="2">MobA-like NTP transferase domain-containing protein</fullName>
    </recommendedName>
</protein>
<evidence type="ECO:0000256" key="1">
    <source>
        <dbReference type="SAM" id="SignalP"/>
    </source>
</evidence>
<keyword evidence="4" id="KW-1185">Reference proteome</keyword>
<sequence length="195" mass="20846">MSCIVLILAAGASSRFGSAKALAPWGKETLLSHALSIAKAVGEPLVVVGGHADVIQPELGETAHVFNSNWARGIGTSIAKGADAALALKPDCDVLIVMPVDQPLITSAHLDYLLQSARQTNHCAFTRDGEIWGPPAAIPRAYFAVIRSLQGEEGLKVGIKSENRVFCDAARMLYDIDTQEDLDRLNQAMKRPVSD</sequence>
<feature type="chain" id="PRO_5046413687" description="MobA-like NTP transferase domain-containing protein" evidence="1">
    <location>
        <begin position="20"/>
        <end position="195"/>
    </location>
</feature>
<gene>
    <name evidence="3" type="ORF">CSSPJE1EN1_LOCUS28912</name>
</gene>
<dbReference type="PANTHER" id="PTHR43777:SF1">
    <property type="entry name" value="MOLYBDENUM COFACTOR CYTIDYLYLTRANSFERASE"/>
    <property type="match status" value="1"/>
</dbReference>
<dbReference type="Pfam" id="PF12804">
    <property type="entry name" value="NTP_transf_3"/>
    <property type="match status" value="1"/>
</dbReference>
<feature type="domain" description="MobA-like NTP transferase" evidence="2">
    <location>
        <begin position="5"/>
        <end position="160"/>
    </location>
</feature>
<evidence type="ECO:0000313" key="3">
    <source>
        <dbReference type="EMBL" id="CAK9253534.1"/>
    </source>
</evidence>
<dbReference type="InterPro" id="IPR025877">
    <property type="entry name" value="MobA-like_NTP_Trfase"/>
</dbReference>
<name>A0ABP0VGF6_9BRYO</name>
<reference evidence="3" key="1">
    <citation type="submission" date="2024-02" db="EMBL/GenBank/DDBJ databases">
        <authorList>
            <consortium name="ELIXIR-Norway"/>
            <consortium name="Elixir Norway"/>
        </authorList>
    </citation>
    <scope>NUCLEOTIDE SEQUENCE</scope>
</reference>
<dbReference type="Proteomes" id="UP001497444">
    <property type="component" value="Unassembled WGS sequence"/>
</dbReference>
<accession>A0ABP0VGF6</accession>
<dbReference type="Gene3D" id="3.90.550.10">
    <property type="entry name" value="Spore Coat Polysaccharide Biosynthesis Protein SpsA, Chain A"/>
    <property type="match status" value="1"/>
</dbReference>
<dbReference type="PANTHER" id="PTHR43777">
    <property type="entry name" value="MOLYBDENUM COFACTOR CYTIDYLYLTRANSFERASE"/>
    <property type="match status" value="1"/>
</dbReference>
<dbReference type="InterPro" id="IPR029044">
    <property type="entry name" value="Nucleotide-diphossugar_trans"/>
</dbReference>
<proteinExistence type="predicted"/>
<comment type="caution">
    <text evidence="3">The sequence shown here is derived from an EMBL/GenBank/DDBJ whole genome shotgun (WGS) entry which is preliminary data.</text>
</comment>
<evidence type="ECO:0000313" key="4">
    <source>
        <dbReference type="Proteomes" id="UP001497444"/>
    </source>
</evidence>
<feature type="signal peptide" evidence="1">
    <location>
        <begin position="1"/>
        <end position="19"/>
    </location>
</feature>
<dbReference type="SUPFAM" id="SSF53448">
    <property type="entry name" value="Nucleotide-diphospho-sugar transferases"/>
    <property type="match status" value="1"/>
</dbReference>
<keyword evidence="1" id="KW-0732">Signal</keyword>
<evidence type="ECO:0000259" key="2">
    <source>
        <dbReference type="Pfam" id="PF12804"/>
    </source>
</evidence>
<organism evidence="3 4">
    <name type="scientific">Sphagnum jensenii</name>
    <dbReference type="NCBI Taxonomy" id="128206"/>
    <lineage>
        <taxon>Eukaryota</taxon>
        <taxon>Viridiplantae</taxon>
        <taxon>Streptophyta</taxon>
        <taxon>Embryophyta</taxon>
        <taxon>Bryophyta</taxon>
        <taxon>Sphagnophytina</taxon>
        <taxon>Sphagnopsida</taxon>
        <taxon>Sphagnales</taxon>
        <taxon>Sphagnaceae</taxon>
        <taxon>Sphagnum</taxon>
    </lineage>
</organism>